<dbReference type="InterPro" id="IPR036522">
    <property type="entry name" value="MoaC_sf"/>
</dbReference>
<sequence length="84" mass="8892">MAAKQTSNLIPLCHPIQTTKITNNLTIDGDGVNVVLTVECVGSTGVEMEALTGASISLTTVYDMCKAVDKKMEISGLKVVHKSK</sequence>
<evidence type="ECO:0000259" key="3">
    <source>
        <dbReference type="Pfam" id="PF01967"/>
    </source>
</evidence>
<name>A0A0L0C5U6_LUCCU</name>
<keyword evidence="5" id="KW-1185">Reference proteome</keyword>
<keyword evidence="2" id="KW-0501">Molybdenum cofactor biosynthesis</keyword>
<comment type="pathway">
    <text evidence="1">Cofactor biosynthesis; molybdopterin biosynthesis.</text>
</comment>
<evidence type="ECO:0000313" key="4">
    <source>
        <dbReference type="EMBL" id="KNC27660.1"/>
    </source>
</evidence>
<dbReference type="Proteomes" id="UP000037069">
    <property type="component" value="Unassembled WGS sequence"/>
</dbReference>
<organism evidence="4 5">
    <name type="scientific">Lucilia cuprina</name>
    <name type="common">Green bottle fly</name>
    <name type="synonym">Australian sheep blowfly</name>
    <dbReference type="NCBI Taxonomy" id="7375"/>
    <lineage>
        <taxon>Eukaryota</taxon>
        <taxon>Metazoa</taxon>
        <taxon>Ecdysozoa</taxon>
        <taxon>Arthropoda</taxon>
        <taxon>Hexapoda</taxon>
        <taxon>Insecta</taxon>
        <taxon>Pterygota</taxon>
        <taxon>Neoptera</taxon>
        <taxon>Endopterygota</taxon>
        <taxon>Diptera</taxon>
        <taxon>Brachycera</taxon>
        <taxon>Muscomorpha</taxon>
        <taxon>Oestroidea</taxon>
        <taxon>Calliphoridae</taxon>
        <taxon>Luciliinae</taxon>
        <taxon>Lucilia</taxon>
    </lineage>
</organism>
<dbReference type="InterPro" id="IPR002820">
    <property type="entry name" value="Mopterin_CF_biosynth-C_dom"/>
</dbReference>
<dbReference type="GO" id="GO:0006777">
    <property type="term" value="P:Mo-molybdopterin cofactor biosynthetic process"/>
    <property type="evidence" value="ECO:0007669"/>
    <property type="project" value="UniProtKB-KW"/>
</dbReference>
<feature type="non-terminal residue" evidence="4">
    <location>
        <position position="84"/>
    </location>
</feature>
<evidence type="ECO:0000256" key="2">
    <source>
        <dbReference type="ARBA" id="ARBA00023150"/>
    </source>
</evidence>
<evidence type="ECO:0000256" key="1">
    <source>
        <dbReference type="ARBA" id="ARBA00005046"/>
    </source>
</evidence>
<dbReference type="STRING" id="7375.A0A0L0C5U6"/>
<evidence type="ECO:0000313" key="5">
    <source>
        <dbReference type="Proteomes" id="UP000037069"/>
    </source>
</evidence>
<dbReference type="EMBL" id="JRES01000868">
    <property type="protein sequence ID" value="KNC27660.1"/>
    <property type="molecule type" value="Genomic_DNA"/>
</dbReference>
<dbReference type="Pfam" id="PF01967">
    <property type="entry name" value="MoaC"/>
    <property type="match status" value="1"/>
</dbReference>
<accession>A0A0L0C5U6</accession>
<reference evidence="4 5" key="1">
    <citation type="journal article" date="2015" name="Nat. Commun.">
        <title>Lucilia cuprina genome unlocks parasitic fly biology to underpin future interventions.</title>
        <authorList>
            <person name="Anstead C.A."/>
            <person name="Korhonen P.K."/>
            <person name="Young N.D."/>
            <person name="Hall R.S."/>
            <person name="Jex A.R."/>
            <person name="Murali S.C."/>
            <person name="Hughes D.S."/>
            <person name="Lee S.F."/>
            <person name="Perry T."/>
            <person name="Stroehlein A.J."/>
            <person name="Ansell B.R."/>
            <person name="Breugelmans B."/>
            <person name="Hofmann A."/>
            <person name="Qu J."/>
            <person name="Dugan S."/>
            <person name="Lee S.L."/>
            <person name="Chao H."/>
            <person name="Dinh H."/>
            <person name="Han Y."/>
            <person name="Doddapaneni H.V."/>
            <person name="Worley K.C."/>
            <person name="Muzny D.M."/>
            <person name="Ioannidis P."/>
            <person name="Waterhouse R.M."/>
            <person name="Zdobnov E.M."/>
            <person name="James P.J."/>
            <person name="Bagnall N.H."/>
            <person name="Kotze A.C."/>
            <person name="Gibbs R.A."/>
            <person name="Richards S."/>
            <person name="Batterham P."/>
            <person name="Gasser R.B."/>
        </authorList>
    </citation>
    <scope>NUCLEOTIDE SEQUENCE [LARGE SCALE GENOMIC DNA]</scope>
    <source>
        <strain evidence="4 5">LS</strain>
        <tissue evidence="4">Full body</tissue>
    </source>
</reference>
<dbReference type="Gene3D" id="3.30.70.640">
    <property type="entry name" value="Molybdopterin cofactor biosynthesis C (MoaC) domain"/>
    <property type="match status" value="1"/>
</dbReference>
<proteinExistence type="predicted"/>
<protein>
    <recommendedName>
        <fullName evidence="3">Molybdopterin cofactor biosynthesis C (MoaC) domain-containing protein</fullName>
    </recommendedName>
</protein>
<dbReference type="UniPathway" id="UPA00344"/>
<comment type="caution">
    <text evidence="4">The sequence shown here is derived from an EMBL/GenBank/DDBJ whole genome shotgun (WGS) entry which is preliminary data.</text>
</comment>
<dbReference type="SUPFAM" id="SSF55040">
    <property type="entry name" value="Molybdenum cofactor biosynthesis protein C, MoaC"/>
    <property type="match status" value="1"/>
</dbReference>
<dbReference type="AlphaFoldDB" id="A0A0L0C5U6"/>
<feature type="domain" description="Molybdopterin cofactor biosynthesis C (MoaC)" evidence="3">
    <location>
        <begin position="1"/>
        <end position="84"/>
    </location>
</feature>
<gene>
    <name evidence="4" type="ORF">FF38_09341</name>
</gene>